<accession>A0ABY6DMX3</accession>
<dbReference type="InterPro" id="IPR036188">
    <property type="entry name" value="FAD/NAD-bd_sf"/>
</dbReference>
<dbReference type="InterPro" id="IPR051169">
    <property type="entry name" value="NADH-Q_oxidoreductase"/>
</dbReference>
<feature type="domain" description="FAD/NAD(P)-binding" evidence="6">
    <location>
        <begin position="9"/>
        <end position="339"/>
    </location>
</feature>
<evidence type="ECO:0000256" key="5">
    <source>
        <dbReference type="ARBA" id="ARBA00023002"/>
    </source>
</evidence>
<evidence type="ECO:0000313" key="8">
    <source>
        <dbReference type="Proteomes" id="UP001061302"/>
    </source>
</evidence>
<dbReference type="PANTHER" id="PTHR42913">
    <property type="entry name" value="APOPTOSIS-INDUCING FACTOR 1"/>
    <property type="match status" value="1"/>
</dbReference>
<comment type="cofactor">
    <cofactor evidence="1">
        <name>FAD</name>
        <dbReference type="ChEBI" id="CHEBI:57692"/>
    </cofactor>
</comment>
<organism evidence="7 8">
    <name type="scientific">Chitiniphilus purpureus</name>
    <dbReference type="NCBI Taxonomy" id="2981137"/>
    <lineage>
        <taxon>Bacteria</taxon>
        <taxon>Pseudomonadati</taxon>
        <taxon>Pseudomonadota</taxon>
        <taxon>Betaproteobacteria</taxon>
        <taxon>Neisseriales</taxon>
        <taxon>Chitinibacteraceae</taxon>
        <taxon>Chitiniphilus</taxon>
    </lineage>
</organism>
<dbReference type="Pfam" id="PF07992">
    <property type="entry name" value="Pyr_redox_2"/>
    <property type="match status" value="1"/>
</dbReference>
<protein>
    <submittedName>
        <fullName evidence="7">FAD-dependent oxidoreductase</fullName>
    </submittedName>
</protein>
<keyword evidence="4" id="KW-0274">FAD</keyword>
<evidence type="ECO:0000256" key="4">
    <source>
        <dbReference type="ARBA" id="ARBA00022827"/>
    </source>
</evidence>
<name>A0ABY6DMX3_9NEIS</name>
<keyword evidence="5" id="KW-0560">Oxidoreductase</keyword>
<comment type="similarity">
    <text evidence="2">Belongs to the NADH dehydrogenase family.</text>
</comment>
<dbReference type="InterPro" id="IPR023753">
    <property type="entry name" value="FAD/NAD-binding_dom"/>
</dbReference>
<dbReference type="Proteomes" id="UP001061302">
    <property type="component" value="Chromosome"/>
</dbReference>
<keyword evidence="3" id="KW-0285">Flavoprotein</keyword>
<dbReference type="EMBL" id="CP106753">
    <property type="protein sequence ID" value="UXY15725.1"/>
    <property type="molecule type" value="Genomic_DNA"/>
</dbReference>
<reference evidence="7" key="1">
    <citation type="submission" date="2022-10" db="EMBL/GenBank/DDBJ databases">
        <title>Chitiniphilus purpureus sp. nov., a novel chitin-degrading bacterium isolated from crawfish pond sediment.</title>
        <authorList>
            <person name="Li K."/>
        </authorList>
    </citation>
    <scope>NUCLEOTIDE SEQUENCE</scope>
    <source>
        <strain evidence="7">CD1</strain>
    </source>
</reference>
<evidence type="ECO:0000256" key="2">
    <source>
        <dbReference type="ARBA" id="ARBA00005272"/>
    </source>
</evidence>
<dbReference type="PANTHER" id="PTHR42913:SF3">
    <property type="entry name" value="64 KDA MITOCHONDRIAL NADH DEHYDROGENASE (EUROFUNG)"/>
    <property type="match status" value="1"/>
</dbReference>
<evidence type="ECO:0000256" key="3">
    <source>
        <dbReference type="ARBA" id="ARBA00022630"/>
    </source>
</evidence>
<dbReference type="PRINTS" id="PR00411">
    <property type="entry name" value="PNDRDTASEI"/>
</dbReference>
<dbReference type="Gene3D" id="3.50.50.100">
    <property type="match status" value="1"/>
</dbReference>
<sequence>MAGAQAAHRIVIVGGGAGGIELATRLGRTLGRAGQAQVVLVDGAATHIWKPLLHEVATGALNTGEDEVNYFAHAWRNGYHFEYGWMTGLDREQRRITLAEVRDEEGSLIVEARSMPYDTLVIAVGAVANDFGTPGAREHCMFLNNPAEAERLRKRILALTFAASTRVNPGTPLRIAIIGAGPTGVELAAEIHHTICEMHHYGANFSPTQLEITLIEASERILAAAPPALADYARAELEKRNIQIFTHRRVSEVAPGQVMLADGTCLAVDVAVWAAGVKGAPWLSGLGLAVNRHNQIEVNATLQTAADPAIFALGDCASAPDGEGGPPLPATAQVAHQQAAWLAQALADQLAGRKPKPFVFEPQGIMVSLGKHTAVGSLAAIIGPKRDYYVAGRSAKLIYTSLYRIHQATLHGWVRTVLLWIGDKLRRVARPAIKLH</sequence>
<proteinExistence type="inferred from homology"/>
<dbReference type="PRINTS" id="PR00368">
    <property type="entry name" value="FADPNR"/>
</dbReference>
<dbReference type="RefSeq" id="WP_263125160.1">
    <property type="nucleotide sequence ID" value="NZ_CP106753.1"/>
</dbReference>
<evidence type="ECO:0000259" key="6">
    <source>
        <dbReference type="Pfam" id="PF07992"/>
    </source>
</evidence>
<evidence type="ECO:0000256" key="1">
    <source>
        <dbReference type="ARBA" id="ARBA00001974"/>
    </source>
</evidence>
<keyword evidence="8" id="KW-1185">Reference proteome</keyword>
<evidence type="ECO:0000313" key="7">
    <source>
        <dbReference type="EMBL" id="UXY15725.1"/>
    </source>
</evidence>
<gene>
    <name evidence="7" type="ORF">N8I74_01540</name>
</gene>
<dbReference type="SUPFAM" id="SSF51905">
    <property type="entry name" value="FAD/NAD(P)-binding domain"/>
    <property type="match status" value="1"/>
</dbReference>